<sequence length="32" mass="3375">MFSVVTPQSCVAHGAPGALCVLLLKFLSLEQD</sequence>
<organism evidence="1">
    <name type="scientific">Mus musculus</name>
    <name type="common">Mouse</name>
    <dbReference type="NCBI Taxonomy" id="10090"/>
    <lineage>
        <taxon>Eukaryota</taxon>
        <taxon>Metazoa</taxon>
        <taxon>Chordata</taxon>
        <taxon>Craniata</taxon>
        <taxon>Vertebrata</taxon>
        <taxon>Euteleostomi</taxon>
        <taxon>Mammalia</taxon>
        <taxon>Eutheria</taxon>
        <taxon>Euarchontoglires</taxon>
        <taxon>Glires</taxon>
        <taxon>Rodentia</taxon>
        <taxon>Myomorpha</taxon>
        <taxon>Muroidea</taxon>
        <taxon>Muridae</taxon>
        <taxon>Murinae</taxon>
        <taxon>Mus</taxon>
        <taxon>Mus</taxon>
    </lineage>
</organism>
<dbReference type="MGI" id="MGI:1196429">
    <property type="gene designation" value="Atg13"/>
</dbReference>
<evidence type="ECO:0000313" key="1">
    <source>
        <dbReference type="EMBL" id="AAH24457.1"/>
    </source>
</evidence>
<proteinExistence type="evidence at transcript level"/>
<accession>Q8K1C4</accession>
<protein>
    <submittedName>
        <fullName evidence="1">D2Ertd391e protein</fullName>
    </submittedName>
</protein>
<evidence type="ECO:0000313" key="2">
    <source>
        <dbReference type="MGI" id="MGI:1196429"/>
    </source>
</evidence>
<name>Q8K1C4_MOUSE</name>
<reference evidence="1" key="1">
    <citation type="journal article" date="2004" name="Genome Res.">
        <title>The status, quality, and expansion of the NIH full-length cDNA project: the Mammalian Gene Collection (MGC).</title>
        <authorList>
            <consortium name="The MGC Project Team"/>
            <person name="Gerhard D.S."/>
            <person name="Wagner L."/>
            <person name="Feingold E.A."/>
            <person name="Shenmen C.M."/>
            <person name="Grouse L.H."/>
            <person name="Schuler G."/>
            <person name="Klein S.L."/>
            <person name="Old S."/>
            <person name="Rasooly R."/>
            <person name="Good P."/>
            <person name="Guyer M."/>
            <person name="Peck A.M."/>
            <person name="Derge J.G."/>
            <person name="Lipman D."/>
            <person name="Collins F.S."/>
            <person name="Jang W."/>
            <person name="Sherry S."/>
            <person name="Feolo M."/>
            <person name="Misquitta L."/>
            <person name="Lee E."/>
            <person name="Rotmistrovsky K."/>
            <person name="Greenhut S.F."/>
            <person name="Schaefer C.F."/>
            <person name="Buetow K."/>
            <person name="Bonner T.I."/>
            <person name="Haussler D."/>
            <person name="Kent J."/>
            <person name="Kiekhaus M."/>
            <person name="Furey T."/>
            <person name="Brent M."/>
            <person name="Prange C."/>
            <person name="Schreiber K."/>
            <person name="Shapiro N."/>
            <person name="Bhat N.K."/>
            <person name="Hopkins R.F."/>
            <person name="Hsie F."/>
            <person name="Driscoll T."/>
            <person name="Soares M.B."/>
            <person name="Casavant T.L."/>
            <person name="Scheetz T.E."/>
            <person name="Brown-stein M.J."/>
            <person name="Usdin T.B."/>
            <person name="Toshiyuki S."/>
            <person name="Carninci P."/>
            <person name="Piao Y."/>
            <person name="Dudekula D.B."/>
            <person name="Ko M.S."/>
            <person name="Kawakami K."/>
            <person name="Suzuki Y."/>
            <person name="Sugano S."/>
            <person name="Gruber C.E."/>
            <person name="Smith M.R."/>
            <person name="Simmons B."/>
            <person name="Moore T."/>
            <person name="Waterman R."/>
            <person name="Johnson S.L."/>
            <person name="Ruan Y."/>
            <person name="Wei C.L."/>
            <person name="Mathavan S."/>
            <person name="Gunaratne P.H."/>
            <person name="Wu J."/>
            <person name="Garcia A.M."/>
            <person name="Hulyk S.W."/>
            <person name="Fuh E."/>
            <person name="Yuan Y."/>
            <person name="Sneed A."/>
            <person name="Kowis C."/>
            <person name="Hodgson A."/>
            <person name="Muzny D.M."/>
            <person name="McPherson J."/>
            <person name="Gibbs R.A."/>
            <person name="Fahey J."/>
            <person name="Helton E."/>
            <person name="Ketteman M."/>
            <person name="Madan A."/>
            <person name="Rodrigues S."/>
            <person name="Sanchez A."/>
            <person name="Whiting M."/>
            <person name="Madari A."/>
            <person name="Young A.C."/>
            <person name="Wetherby K.D."/>
            <person name="Granite S.J."/>
            <person name="Kwong P.N."/>
            <person name="Brinkley C.P."/>
            <person name="Pearson R.L."/>
            <person name="Bouffard G.G."/>
            <person name="Blakesly R.W."/>
            <person name="Green E.D."/>
            <person name="Dickson M.C."/>
            <person name="Rodriguez A.C."/>
            <person name="Grimwood J."/>
            <person name="Schmutz J."/>
            <person name="Myers R.M."/>
            <person name="Butterfield Y.S."/>
            <person name="Griffith M."/>
            <person name="Griffith O.L."/>
            <person name="Krzywinski M.I."/>
            <person name="Liao N."/>
            <person name="Morin R."/>
            <person name="Morrin R."/>
            <person name="Palmquist D."/>
            <person name="Petrescu A.S."/>
            <person name="Skalska U."/>
            <person name="Smailus D.E."/>
            <person name="Stott J.M."/>
            <person name="Schnerch A."/>
            <person name="Schein J.E."/>
            <person name="Jones S.J."/>
            <person name="Holt R.A."/>
            <person name="Baross A."/>
            <person name="Marra M.A."/>
            <person name="Clifton S."/>
            <person name="Makowski K.A."/>
            <person name="Bosak S."/>
            <person name="Malek J."/>
        </authorList>
    </citation>
    <scope>NUCLEOTIDE SEQUENCE [LARGE SCALE MRNA]</scope>
    <source>
        <strain evidence="1">FVB/N</strain>
        <tissue evidence="1">Kidney</tissue>
    </source>
</reference>
<dbReference type="AGR" id="MGI:1196429"/>
<dbReference type="EMBL" id="BC024457">
    <property type="protein sequence ID" value="AAH24457.1"/>
    <property type="molecule type" value="mRNA"/>
</dbReference>
<gene>
    <name evidence="2" type="primary">Atg13</name>
    <name evidence="1" type="synonym">D2Ertd391e</name>
    <name evidence="2" type="synonym">Harbi1</name>
</gene>
<dbReference type="AlphaFoldDB" id="Q8K1C4"/>